<reference evidence="2" key="1">
    <citation type="journal article" date="2019" name="Int. J. Syst. Evol. Microbiol.">
        <title>The Global Catalogue of Microorganisms (GCM) 10K type strain sequencing project: providing services to taxonomists for standard genome sequencing and annotation.</title>
        <authorList>
            <consortium name="The Broad Institute Genomics Platform"/>
            <consortium name="The Broad Institute Genome Sequencing Center for Infectious Disease"/>
            <person name="Wu L."/>
            <person name="Ma J."/>
        </authorList>
    </citation>
    <scope>NUCLEOTIDE SEQUENCE [LARGE SCALE GENOMIC DNA]</scope>
    <source>
        <strain evidence="2">KCTC 3950</strain>
    </source>
</reference>
<sequence>MNNQLDLDRKTEAIQENTDVAELLAASLRQAYLTVTPLGLAYGDQYYSSRHAIKEGWFRKAALDGTWTLPLSGIPRDGGERNLLYIEMDGQKIECRAIDGINVNDHELAGYYERMQQVREELRSRLAWRKKRIKR</sequence>
<gene>
    <name evidence="1" type="ORF">ACFSUF_09405</name>
</gene>
<proteinExistence type="predicted"/>
<comment type="caution">
    <text evidence="1">The sequence shown here is derived from an EMBL/GenBank/DDBJ whole genome shotgun (WGS) entry which is preliminary data.</text>
</comment>
<dbReference type="RefSeq" id="WP_377602349.1">
    <property type="nucleotide sequence ID" value="NZ_JBHUME010000007.1"/>
</dbReference>
<dbReference type="EMBL" id="JBHUME010000007">
    <property type="protein sequence ID" value="MFD2612638.1"/>
    <property type="molecule type" value="Genomic_DNA"/>
</dbReference>
<organism evidence="1 2">
    <name type="scientific">Paenibacillus gansuensis</name>
    <dbReference type="NCBI Taxonomy" id="306542"/>
    <lineage>
        <taxon>Bacteria</taxon>
        <taxon>Bacillati</taxon>
        <taxon>Bacillota</taxon>
        <taxon>Bacilli</taxon>
        <taxon>Bacillales</taxon>
        <taxon>Paenibacillaceae</taxon>
        <taxon>Paenibacillus</taxon>
    </lineage>
</organism>
<protein>
    <submittedName>
        <fullName evidence="1">Uncharacterized protein</fullName>
    </submittedName>
</protein>
<evidence type="ECO:0000313" key="1">
    <source>
        <dbReference type="EMBL" id="MFD2612638.1"/>
    </source>
</evidence>
<dbReference type="Proteomes" id="UP001597541">
    <property type="component" value="Unassembled WGS sequence"/>
</dbReference>
<name>A0ABW5PBQ6_9BACL</name>
<accession>A0ABW5PBQ6</accession>
<keyword evidence="2" id="KW-1185">Reference proteome</keyword>
<evidence type="ECO:0000313" key="2">
    <source>
        <dbReference type="Proteomes" id="UP001597541"/>
    </source>
</evidence>